<gene>
    <name evidence="21" type="ORF">TAV2_LOCUS1495</name>
</gene>
<feature type="transmembrane region" description="Helical" evidence="19">
    <location>
        <begin position="528"/>
        <end position="553"/>
    </location>
</feature>
<keyword evidence="9" id="KW-0677">Repeat</keyword>
<dbReference type="GO" id="GO:0004713">
    <property type="term" value="F:protein tyrosine kinase activity"/>
    <property type="evidence" value="ECO:0007669"/>
    <property type="project" value="InterPro"/>
</dbReference>
<evidence type="ECO:0000256" key="15">
    <source>
        <dbReference type="ARBA" id="ARBA00023170"/>
    </source>
</evidence>
<comment type="catalytic activity">
    <reaction evidence="17">
        <text>L-threonyl-[protein] + ATP = O-phospho-L-threonyl-[protein] + ADP + H(+)</text>
        <dbReference type="Rhea" id="RHEA:46608"/>
        <dbReference type="Rhea" id="RHEA-COMP:11060"/>
        <dbReference type="Rhea" id="RHEA-COMP:11605"/>
        <dbReference type="ChEBI" id="CHEBI:15378"/>
        <dbReference type="ChEBI" id="CHEBI:30013"/>
        <dbReference type="ChEBI" id="CHEBI:30616"/>
        <dbReference type="ChEBI" id="CHEBI:61977"/>
        <dbReference type="ChEBI" id="CHEBI:456216"/>
        <dbReference type="EC" id="2.7.11.1"/>
    </reaction>
</comment>
<dbReference type="GO" id="GO:0005524">
    <property type="term" value="F:ATP binding"/>
    <property type="evidence" value="ECO:0007669"/>
    <property type="project" value="UniProtKB-KW"/>
</dbReference>
<dbReference type="EMBL" id="OU466857">
    <property type="protein sequence ID" value="CAH2036575.1"/>
    <property type="molecule type" value="Genomic_DNA"/>
</dbReference>
<dbReference type="SMART" id="SM00219">
    <property type="entry name" value="TyrKc"/>
    <property type="match status" value="1"/>
</dbReference>
<dbReference type="InterPro" id="IPR001245">
    <property type="entry name" value="Ser-Thr/Tyr_kinase_cat_dom"/>
</dbReference>
<evidence type="ECO:0000256" key="9">
    <source>
        <dbReference type="ARBA" id="ARBA00022737"/>
    </source>
</evidence>
<keyword evidence="11" id="KW-0418">Kinase</keyword>
<dbReference type="InterPro" id="IPR011009">
    <property type="entry name" value="Kinase-like_dom_sf"/>
</dbReference>
<evidence type="ECO:0000256" key="7">
    <source>
        <dbReference type="ARBA" id="ARBA00022692"/>
    </source>
</evidence>
<dbReference type="InterPro" id="IPR021720">
    <property type="entry name" value="Malectin_dom"/>
</dbReference>
<dbReference type="Gene3D" id="3.80.10.10">
    <property type="entry name" value="Ribonuclease Inhibitor"/>
    <property type="match status" value="2"/>
</dbReference>
<dbReference type="SUPFAM" id="SSF52058">
    <property type="entry name" value="L domain-like"/>
    <property type="match status" value="1"/>
</dbReference>
<evidence type="ECO:0000313" key="22">
    <source>
        <dbReference type="Proteomes" id="UP000836841"/>
    </source>
</evidence>
<evidence type="ECO:0000256" key="16">
    <source>
        <dbReference type="ARBA" id="ARBA00023180"/>
    </source>
</evidence>
<reference evidence="21 22" key="1">
    <citation type="submission" date="2022-03" db="EMBL/GenBank/DDBJ databases">
        <authorList>
            <person name="Nunn A."/>
            <person name="Chopra R."/>
            <person name="Nunn A."/>
            <person name="Contreras Garrido A."/>
        </authorList>
    </citation>
    <scope>NUCLEOTIDE SEQUENCE [LARGE SCALE GENOMIC DNA]</scope>
</reference>
<evidence type="ECO:0000256" key="17">
    <source>
        <dbReference type="ARBA" id="ARBA00047899"/>
    </source>
</evidence>
<keyword evidence="7 19" id="KW-0812">Transmembrane</keyword>
<dbReference type="PANTHER" id="PTHR48006:SF69">
    <property type="entry name" value="PROTEIN KINASE DOMAIN-CONTAINING PROTEIN"/>
    <property type="match status" value="1"/>
</dbReference>
<dbReference type="InterPro" id="IPR051824">
    <property type="entry name" value="LRR_Rcpt-Like_S/T_Kinase"/>
</dbReference>
<sequence>MILEAFKAVLTTLNKTNIDLNGDPCEVSSSGSEGSTINRWKDIVTCDCSFVDGTICHITNIDLKEENLQGSLPKEFVGLPFLQEIDLSRNYLNGSIPPEWGVLPLVNISLLGNRLTGQIPKEIGNITTLANLVLEANQLSGEIPRELGNLPNIQQIVLSSNNFIGEIPTTFAKLTTLRDFRVSDNQLTGTIPDFIQKWTKLERLHIQASGLVGPILINSAPLIELKDLRVSDIDGPETPFLQLKNMKKMETLILRHCNLTGVLPVYLGKFTSLKLLDLSFNKLSGTIPSTYSNLSNGCYIYLTGNMLNGSIPNWMSFIYEKLPLSKNGLHINCGGDEVSINGKIYETDKYDRLESIYESQNGWFSSNIGVFVDDKIVPDRVTIESNSSELNVVDSSLYMQARLSPISLTYNALCLENGSYNVNLHFAEIMFSGNNTYQSLGRRVFDIYIQRQLVVKDFNIVQEAKGVGIVVVKTFSVEITDGKLEIRLYWAGKGTTVIPKDDVYGPLISAISVNSNINLPPPRRDKSISLHAAAMMVFIFLVALILLLIGILIKRGGSRCKKTPIERSSHEDFRILDPMINSFSLKQIKAATNNFDLANRIGEGGFGPVHKGKLSDGTIIAVKQLSTGSKQGNREFLNEIGMISALHHPNLVKLYGCCVERDQLLKQQPRSSTVEVLREQNNLLELVDPRLGTDYNREEAMIMIQVVILCTSADPSDRPLMSDVVKMLEGKKMVEMERIEEASIHRETKRIENINTMKKYYQMIGNEISTSMSMAMTDDKSSSSEHINRTKAENPNLVGSLRTYLGSSYLAPAEQEQY</sequence>
<evidence type="ECO:0000256" key="12">
    <source>
        <dbReference type="ARBA" id="ARBA00022840"/>
    </source>
</evidence>
<keyword evidence="14 19" id="KW-0472">Membrane</keyword>
<organism evidence="21 22">
    <name type="scientific">Thlaspi arvense</name>
    <name type="common">Field penny-cress</name>
    <dbReference type="NCBI Taxonomy" id="13288"/>
    <lineage>
        <taxon>Eukaryota</taxon>
        <taxon>Viridiplantae</taxon>
        <taxon>Streptophyta</taxon>
        <taxon>Embryophyta</taxon>
        <taxon>Tracheophyta</taxon>
        <taxon>Spermatophyta</taxon>
        <taxon>Magnoliopsida</taxon>
        <taxon>eudicotyledons</taxon>
        <taxon>Gunneridae</taxon>
        <taxon>Pentapetalae</taxon>
        <taxon>rosids</taxon>
        <taxon>malvids</taxon>
        <taxon>Brassicales</taxon>
        <taxon>Brassicaceae</taxon>
        <taxon>Thlaspideae</taxon>
        <taxon>Thlaspi</taxon>
    </lineage>
</organism>
<dbReference type="Gene3D" id="2.60.120.430">
    <property type="entry name" value="Galactose-binding lectin"/>
    <property type="match status" value="1"/>
</dbReference>
<feature type="domain" description="Protein kinase" evidence="20">
    <location>
        <begin position="595"/>
        <end position="818"/>
    </location>
</feature>
<evidence type="ECO:0000256" key="8">
    <source>
        <dbReference type="ARBA" id="ARBA00022729"/>
    </source>
</evidence>
<dbReference type="GO" id="GO:0016020">
    <property type="term" value="C:membrane"/>
    <property type="evidence" value="ECO:0007669"/>
    <property type="project" value="UniProtKB-SubCell"/>
</dbReference>
<dbReference type="Proteomes" id="UP000836841">
    <property type="component" value="Chromosome 1"/>
</dbReference>
<comment type="catalytic activity">
    <reaction evidence="18">
        <text>L-seryl-[protein] + ATP = O-phospho-L-seryl-[protein] + ADP + H(+)</text>
        <dbReference type="Rhea" id="RHEA:17989"/>
        <dbReference type="Rhea" id="RHEA-COMP:9863"/>
        <dbReference type="Rhea" id="RHEA-COMP:11604"/>
        <dbReference type="ChEBI" id="CHEBI:15378"/>
        <dbReference type="ChEBI" id="CHEBI:29999"/>
        <dbReference type="ChEBI" id="CHEBI:30616"/>
        <dbReference type="ChEBI" id="CHEBI:83421"/>
        <dbReference type="ChEBI" id="CHEBI:456216"/>
        <dbReference type="EC" id="2.7.11.1"/>
    </reaction>
</comment>
<keyword evidence="12" id="KW-0067">ATP-binding</keyword>
<evidence type="ECO:0000256" key="4">
    <source>
        <dbReference type="ARBA" id="ARBA00022553"/>
    </source>
</evidence>
<evidence type="ECO:0000256" key="5">
    <source>
        <dbReference type="ARBA" id="ARBA00022614"/>
    </source>
</evidence>
<dbReference type="AlphaFoldDB" id="A0AAU9REE1"/>
<evidence type="ECO:0000256" key="6">
    <source>
        <dbReference type="ARBA" id="ARBA00022679"/>
    </source>
</evidence>
<dbReference type="SUPFAM" id="SSF56112">
    <property type="entry name" value="Protein kinase-like (PK-like)"/>
    <property type="match status" value="1"/>
</dbReference>
<keyword evidence="8" id="KW-0732">Signal</keyword>
<dbReference type="EC" id="2.7.11.1" evidence="2"/>
<evidence type="ECO:0000256" key="19">
    <source>
        <dbReference type="SAM" id="Phobius"/>
    </source>
</evidence>
<evidence type="ECO:0000256" key="1">
    <source>
        <dbReference type="ARBA" id="ARBA00004479"/>
    </source>
</evidence>
<keyword evidence="4" id="KW-0597">Phosphoprotein</keyword>
<dbReference type="FunFam" id="2.60.120.430:FF:000004">
    <property type="entry name" value="Putative leucine-rich repeat receptor-like serine/threonine-protein kinase"/>
    <property type="match status" value="1"/>
</dbReference>
<keyword evidence="22" id="KW-1185">Reference proteome</keyword>
<dbReference type="GO" id="GO:0004674">
    <property type="term" value="F:protein serine/threonine kinase activity"/>
    <property type="evidence" value="ECO:0007669"/>
    <property type="project" value="UniProtKB-KW"/>
</dbReference>
<dbReference type="FunFam" id="3.30.200.20:FF:000217">
    <property type="entry name" value="probable LRR receptor-like serine/threonine-protein kinase At1g53430"/>
    <property type="match status" value="1"/>
</dbReference>
<evidence type="ECO:0000256" key="3">
    <source>
        <dbReference type="ARBA" id="ARBA00022527"/>
    </source>
</evidence>
<keyword evidence="6" id="KW-0808">Transferase</keyword>
<dbReference type="Pfam" id="PF11721">
    <property type="entry name" value="Malectin"/>
    <property type="match status" value="1"/>
</dbReference>
<evidence type="ECO:0000256" key="14">
    <source>
        <dbReference type="ARBA" id="ARBA00023136"/>
    </source>
</evidence>
<dbReference type="Pfam" id="PF00560">
    <property type="entry name" value="LRR_1"/>
    <property type="match status" value="3"/>
</dbReference>
<keyword evidence="5" id="KW-0433">Leucine-rich repeat</keyword>
<keyword evidence="10" id="KW-0547">Nucleotide-binding</keyword>
<dbReference type="InterPro" id="IPR001611">
    <property type="entry name" value="Leu-rich_rpt"/>
</dbReference>
<dbReference type="Gene3D" id="3.30.200.20">
    <property type="entry name" value="Phosphorylase Kinase, domain 1"/>
    <property type="match status" value="1"/>
</dbReference>
<dbReference type="FunFam" id="3.80.10.10:FF:001022">
    <property type="entry name" value="Probable LRR receptor-like serine/threonine-protein kinase At1g53420"/>
    <property type="match status" value="1"/>
</dbReference>
<keyword evidence="3" id="KW-0723">Serine/threonine-protein kinase</keyword>
<evidence type="ECO:0000256" key="18">
    <source>
        <dbReference type="ARBA" id="ARBA00048679"/>
    </source>
</evidence>
<evidence type="ECO:0000256" key="2">
    <source>
        <dbReference type="ARBA" id="ARBA00012513"/>
    </source>
</evidence>
<evidence type="ECO:0000313" key="21">
    <source>
        <dbReference type="EMBL" id="CAH2036575.1"/>
    </source>
</evidence>
<dbReference type="Pfam" id="PF07714">
    <property type="entry name" value="PK_Tyr_Ser-Thr"/>
    <property type="match status" value="1"/>
</dbReference>
<evidence type="ECO:0000256" key="11">
    <source>
        <dbReference type="ARBA" id="ARBA00022777"/>
    </source>
</evidence>
<evidence type="ECO:0000256" key="13">
    <source>
        <dbReference type="ARBA" id="ARBA00022989"/>
    </source>
</evidence>
<proteinExistence type="predicted"/>
<comment type="subcellular location">
    <subcellularLocation>
        <location evidence="1">Membrane</location>
        <topology evidence="1">Single-pass type I membrane protein</topology>
    </subcellularLocation>
</comment>
<dbReference type="InterPro" id="IPR000719">
    <property type="entry name" value="Prot_kinase_dom"/>
</dbReference>
<evidence type="ECO:0000256" key="10">
    <source>
        <dbReference type="ARBA" id="ARBA00022741"/>
    </source>
</evidence>
<accession>A0AAU9REE1</accession>
<dbReference type="InterPro" id="IPR032675">
    <property type="entry name" value="LRR_dom_sf"/>
</dbReference>
<dbReference type="InterPro" id="IPR020635">
    <property type="entry name" value="Tyr_kinase_cat_dom"/>
</dbReference>
<evidence type="ECO:0000259" key="20">
    <source>
        <dbReference type="PROSITE" id="PS50011"/>
    </source>
</evidence>
<dbReference type="PANTHER" id="PTHR48006">
    <property type="entry name" value="LEUCINE-RICH REPEAT-CONTAINING PROTEIN DDB_G0281931-RELATED"/>
    <property type="match status" value="1"/>
</dbReference>
<protein>
    <recommendedName>
        <fullName evidence="2">non-specific serine/threonine protein kinase</fullName>
        <ecNumber evidence="2">2.7.11.1</ecNumber>
    </recommendedName>
</protein>
<keyword evidence="16" id="KW-0325">Glycoprotein</keyword>
<keyword evidence="13 19" id="KW-1133">Transmembrane helix</keyword>
<keyword evidence="15" id="KW-0675">Receptor</keyword>
<dbReference type="PROSITE" id="PS50011">
    <property type="entry name" value="PROTEIN_KINASE_DOM"/>
    <property type="match status" value="1"/>
</dbReference>
<name>A0AAU9REE1_THLAR</name>